<evidence type="ECO:0000256" key="8">
    <source>
        <dbReference type="SAM" id="Coils"/>
    </source>
</evidence>
<evidence type="ECO:0000256" key="5">
    <source>
        <dbReference type="ARBA" id="ARBA00023014"/>
    </source>
</evidence>
<comment type="function">
    <text evidence="7">Mitochondrial ribosome (mitoribosome) assembly factor. Binds at the interface of the head and body domains of the mitochondrial small ribosomal subunit (mt-SSU), occluding the mRNA channel and preventing compaction of the head domain towards the body. Probable inactive methyltransferase: retains the characteristic folding and ability to bind S-adenosyl-L-methionine, but it probably lost its methyltransferase activity.</text>
</comment>
<dbReference type="InterPro" id="IPR015324">
    <property type="entry name" value="Ribosomal_Rsm22-like"/>
</dbReference>
<dbReference type="PANTHER" id="PTHR13184:SF5">
    <property type="entry name" value="METHYLTRANSFERASE-LIKE PROTEIN 17, MITOCHONDRIAL"/>
    <property type="match status" value="1"/>
</dbReference>
<dbReference type="GO" id="GO:0180026">
    <property type="term" value="P:mitochondrial small ribosomal subunit assembly"/>
    <property type="evidence" value="ECO:0007669"/>
    <property type="project" value="EnsemblFungi"/>
</dbReference>
<accession>C5MEQ8</accession>
<dbReference type="InterPro" id="IPR029063">
    <property type="entry name" value="SAM-dependent_MTases_sf"/>
</dbReference>
<dbReference type="GO" id="GO:0006412">
    <property type="term" value="P:translation"/>
    <property type="evidence" value="ECO:0007669"/>
    <property type="project" value="InterPro"/>
</dbReference>
<dbReference type="GO" id="GO:0003735">
    <property type="term" value="F:structural constituent of ribosome"/>
    <property type="evidence" value="ECO:0007669"/>
    <property type="project" value="EnsemblFungi"/>
</dbReference>
<name>C5MEQ8_CANTT</name>
<dbReference type="GeneID" id="8301081"/>
<keyword evidence="3" id="KW-0809">Transit peptide</keyword>
<organism evidence="9 10">
    <name type="scientific">Candida tropicalis (strain ATCC MYA-3404 / T1)</name>
    <name type="common">Yeast</name>
    <dbReference type="NCBI Taxonomy" id="294747"/>
    <lineage>
        <taxon>Eukaryota</taxon>
        <taxon>Fungi</taxon>
        <taxon>Dikarya</taxon>
        <taxon>Ascomycota</taxon>
        <taxon>Saccharomycotina</taxon>
        <taxon>Pichiomycetes</taxon>
        <taxon>Debaryomycetaceae</taxon>
        <taxon>Candida/Lodderomyces clade</taxon>
        <taxon>Candida</taxon>
    </lineage>
</organism>
<reference evidence="9 10" key="1">
    <citation type="journal article" date="2009" name="Nature">
        <title>Evolution of pathogenicity and sexual reproduction in eight Candida genomes.</title>
        <authorList>
            <person name="Butler G."/>
            <person name="Rasmussen M.D."/>
            <person name="Lin M.F."/>
            <person name="Santos M.A."/>
            <person name="Sakthikumar S."/>
            <person name="Munro C.A."/>
            <person name="Rheinbay E."/>
            <person name="Grabherr M."/>
            <person name="Forche A."/>
            <person name="Reedy J.L."/>
            <person name="Agrafioti I."/>
            <person name="Arnaud M.B."/>
            <person name="Bates S."/>
            <person name="Brown A.J."/>
            <person name="Brunke S."/>
            <person name="Costanzo M.C."/>
            <person name="Fitzpatrick D.A."/>
            <person name="de Groot P.W."/>
            <person name="Harris D."/>
            <person name="Hoyer L.L."/>
            <person name="Hube B."/>
            <person name="Klis F.M."/>
            <person name="Kodira C."/>
            <person name="Lennard N."/>
            <person name="Logue M.E."/>
            <person name="Martin R."/>
            <person name="Neiman A.M."/>
            <person name="Nikolaou E."/>
            <person name="Quail M.A."/>
            <person name="Quinn J."/>
            <person name="Santos M.C."/>
            <person name="Schmitzberger F.F."/>
            <person name="Sherlock G."/>
            <person name="Shah P."/>
            <person name="Silverstein K.A."/>
            <person name="Skrzypek M.S."/>
            <person name="Soll D."/>
            <person name="Staggs R."/>
            <person name="Stansfield I."/>
            <person name="Stumpf M.P."/>
            <person name="Sudbery P.E."/>
            <person name="Srikantha T."/>
            <person name="Zeng Q."/>
            <person name="Berman J."/>
            <person name="Berriman M."/>
            <person name="Heitman J."/>
            <person name="Gow N.A."/>
            <person name="Lorenz M.C."/>
            <person name="Birren B.W."/>
            <person name="Kellis M."/>
            <person name="Cuomo C.A."/>
        </authorList>
    </citation>
    <scope>NUCLEOTIDE SEQUENCE [LARGE SCALE GENOMIC DNA]</scope>
    <source>
        <strain evidence="10">ATCC MYA-3404 / T1</strain>
    </source>
</reference>
<dbReference type="GO" id="GO:0046872">
    <property type="term" value="F:metal ion binding"/>
    <property type="evidence" value="ECO:0007669"/>
    <property type="project" value="UniProtKB-KW"/>
</dbReference>
<dbReference type="SUPFAM" id="SSF53335">
    <property type="entry name" value="S-adenosyl-L-methionine-dependent methyltransferases"/>
    <property type="match status" value="1"/>
</dbReference>
<dbReference type="GO" id="GO:0005763">
    <property type="term" value="C:mitochondrial small ribosomal subunit"/>
    <property type="evidence" value="ECO:0007669"/>
    <property type="project" value="EnsemblFungi"/>
</dbReference>
<evidence type="ECO:0000256" key="2">
    <source>
        <dbReference type="ARBA" id="ARBA00022723"/>
    </source>
</evidence>
<dbReference type="RefSeq" id="XP_002550253.1">
    <property type="nucleotide sequence ID" value="XM_002550207.1"/>
</dbReference>
<dbReference type="EMBL" id="GG692400">
    <property type="protein sequence ID" value="EER31768.1"/>
    <property type="molecule type" value="Genomic_DNA"/>
</dbReference>
<dbReference type="VEuPathDB" id="FungiDB:CTRG_04551"/>
<keyword evidence="2" id="KW-0479">Metal-binding</keyword>
<evidence type="ECO:0000256" key="4">
    <source>
        <dbReference type="ARBA" id="ARBA00023004"/>
    </source>
</evidence>
<evidence type="ECO:0000256" key="7">
    <source>
        <dbReference type="ARBA" id="ARBA00045681"/>
    </source>
</evidence>
<keyword evidence="5" id="KW-0411">Iron-sulfur</keyword>
<keyword evidence="6" id="KW-0496">Mitochondrion</keyword>
<protein>
    <submittedName>
        <fullName evidence="9">Uncharacterized protein</fullName>
    </submittedName>
</protein>
<evidence type="ECO:0000256" key="1">
    <source>
        <dbReference type="ARBA" id="ARBA00004173"/>
    </source>
</evidence>
<keyword evidence="10" id="KW-1185">Reference proteome</keyword>
<dbReference type="eggNOG" id="KOG2539">
    <property type="taxonomic scope" value="Eukaryota"/>
</dbReference>
<dbReference type="AlphaFoldDB" id="C5MEQ8"/>
<dbReference type="KEGG" id="ctp:CTRG_04551"/>
<keyword evidence="8" id="KW-0175">Coiled coil</keyword>
<dbReference type="GO" id="GO:0008168">
    <property type="term" value="F:methyltransferase activity"/>
    <property type="evidence" value="ECO:0007669"/>
    <property type="project" value="InterPro"/>
</dbReference>
<dbReference type="Pfam" id="PF09243">
    <property type="entry name" value="Rsm22"/>
    <property type="match status" value="1"/>
</dbReference>
<sequence>MARKLITLQMQKKKLKKNFTICLASIISKLSSQNPTMFRREIVLRSNLRFVGNGIRYKSTIYPSPKENNYSDYDFLKEETRSRKDIIKDHLSEEQLDSYDQKEGILSQMEISKFRNSDGSFIKGTTSWEARLDDRTLLGKSDHSISFLPNRLAKVIQNNIIKLSIPARLKSRVVGIYQNLNKNQIQQPPSNPLDCNAHIAALFLQDYSHARQVLMELQKRVGKDKFNPQRVLDIGYGPATGMVALNEIMGRNWVPKEKDAYIVGRKNNEMKKRAKILLSRQYNENFTGEEVLPEVEQNLNEDELVEEVEQEEEMEEDEESSAETDYVGPIDVRRLNVRTKLRDTLPVTKQYDLIIVCSSLLSKEFNFPKDVDENIHMVLKLLAPGGHIVLIERGNAVGFETIARARQLMIRPEAYKHELGKIPRPYVKGSTGKPQKLKKETQFVTNDDIEFEEEMLAKLDLEEEMEKARELGEEFEKELNEKFGDVSEEELKFEDEQDMEVFEVGTPIEKMVDKVDYHLSIIAPCAHHRKCPLQLGDPKFYKISNHKHRMNFCSFPKVIKRPDYTMQLKKGKKLAVTWDKSAENGIGKLSKGEAKSLAGTGRPGGNDTERGSYSYLIAERSLNDSKTIDKIEQLRSFSDNVIDESDPTNWPRIISPPQKLKKNVKLTVCSTEGNIETWQVPKSLGKQTYHDARKAQMGDLWALGKKARTINKRLSDEVKEKLEVLYKTNKKTFLKEQQRKRWKKKLGTSVDQFDDGFLATEIMASQLEESKKYKRQAKKARFEVDPSQFDGN</sequence>
<evidence type="ECO:0000256" key="6">
    <source>
        <dbReference type="ARBA" id="ARBA00023128"/>
    </source>
</evidence>
<dbReference type="InterPro" id="IPR016522">
    <property type="entry name" value="RSM22_mit_bud"/>
</dbReference>
<dbReference type="OrthoDB" id="421327at2759"/>
<dbReference type="PIRSF" id="PIRSF007797">
    <property type="entry name" value="RSM22"/>
    <property type="match status" value="1"/>
</dbReference>
<dbReference type="InterPro" id="IPR052571">
    <property type="entry name" value="Mt_RNA_Methyltransferase"/>
</dbReference>
<feature type="coiled-coil region" evidence="8">
    <location>
        <begin position="298"/>
        <end position="325"/>
    </location>
</feature>
<feature type="coiled-coil region" evidence="8">
    <location>
        <begin position="451"/>
        <end position="481"/>
    </location>
</feature>
<dbReference type="STRING" id="294747.C5MEQ8"/>
<dbReference type="Proteomes" id="UP000002037">
    <property type="component" value="Unassembled WGS sequence"/>
</dbReference>
<proteinExistence type="predicted"/>
<evidence type="ECO:0000313" key="9">
    <source>
        <dbReference type="EMBL" id="EER31768.1"/>
    </source>
</evidence>
<keyword evidence="4" id="KW-0408">Iron</keyword>
<gene>
    <name evidence="9" type="ORF">CTRG_04551</name>
</gene>
<dbReference type="HOGENOM" id="CLU_024759_0_0_1"/>
<comment type="subcellular location">
    <subcellularLocation>
        <location evidence="1">Mitochondrion</location>
    </subcellularLocation>
</comment>
<dbReference type="PANTHER" id="PTHR13184">
    <property type="entry name" value="37S RIBOSOMAL PROTEIN S22"/>
    <property type="match status" value="1"/>
</dbReference>
<evidence type="ECO:0000256" key="3">
    <source>
        <dbReference type="ARBA" id="ARBA00022946"/>
    </source>
</evidence>
<evidence type="ECO:0000313" key="10">
    <source>
        <dbReference type="Proteomes" id="UP000002037"/>
    </source>
</evidence>
<dbReference type="GO" id="GO:0051539">
    <property type="term" value="F:4 iron, 4 sulfur cluster binding"/>
    <property type="evidence" value="ECO:0007669"/>
    <property type="project" value="EnsemblFungi"/>
</dbReference>